<keyword evidence="3 6" id="KW-0808">Transferase</keyword>
<evidence type="ECO:0000259" key="9">
    <source>
        <dbReference type="Pfam" id="PF08541"/>
    </source>
</evidence>
<dbReference type="OMA" id="HESTYAL"/>
<dbReference type="GO" id="GO:0016020">
    <property type="term" value="C:membrane"/>
    <property type="evidence" value="ECO:0007669"/>
    <property type="project" value="InterPro"/>
</dbReference>
<dbReference type="EMBL" id="CM007898">
    <property type="protein sequence ID" value="OTG13465.1"/>
    <property type="molecule type" value="Genomic_DNA"/>
</dbReference>
<reference evidence="10" key="3">
    <citation type="submission" date="2020-06" db="EMBL/GenBank/DDBJ databases">
        <title>Helianthus annuus Genome sequencing and assembly Release 2.</title>
        <authorList>
            <person name="Gouzy J."/>
            <person name="Langlade N."/>
            <person name="Munos S."/>
        </authorList>
    </citation>
    <scope>NUCLEOTIDE SEQUENCE</scope>
    <source>
        <tissue evidence="10">Leaves</tissue>
    </source>
</reference>
<evidence type="ECO:0000259" key="8">
    <source>
        <dbReference type="Pfam" id="PF08392"/>
    </source>
</evidence>
<dbReference type="InterPro" id="IPR012392">
    <property type="entry name" value="3-ktacl-CoA_syn"/>
</dbReference>
<dbReference type="InParanoid" id="A0A251TQQ8"/>
<proteinExistence type="inferred from homology"/>
<accession>A0A251TQQ8</accession>
<evidence type="ECO:0000256" key="2">
    <source>
        <dbReference type="ARBA" id="ARBA00005531"/>
    </source>
</evidence>
<reference evidence="11" key="2">
    <citation type="submission" date="2017-02" db="EMBL/GenBank/DDBJ databases">
        <title>Sunflower complete genome.</title>
        <authorList>
            <person name="Langlade N."/>
            <person name="Munos S."/>
        </authorList>
    </citation>
    <scope>NUCLEOTIDE SEQUENCE [LARGE SCALE GENOMIC DNA]</scope>
    <source>
        <tissue evidence="11">Leaves</tissue>
    </source>
</reference>
<dbReference type="Gramene" id="mRNA:HanXRQr2_Chr04g0171821">
    <property type="protein sequence ID" value="mRNA:HanXRQr2_Chr04g0171821"/>
    <property type="gene ID" value="HanXRQr2_Chr04g0171821"/>
</dbReference>
<evidence type="ECO:0000256" key="1">
    <source>
        <dbReference type="ARBA" id="ARBA00005194"/>
    </source>
</evidence>
<dbReference type="InterPro" id="IPR013747">
    <property type="entry name" value="ACP_syn_III_C"/>
</dbReference>
<dbReference type="Gene3D" id="3.40.47.10">
    <property type="match status" value="1"/>
</dbReference>
<evidence type="ECO:0000256" key="5">
    <source>
        <dbReference type="ARBA" id="ARBA00047375"/>
    </source>
</evidence>
<evidence type="ECO:0000313" key="10">
    <source>
        <dbReference type="EMBL" id="KAF5810624.1"/>
    </source>
</evidence>
<dbReference type="EMBL" id="MNCJ02000319">
    <property type="protein sequence ID" value="KAF5810624.1"/>
    <property type="molecule type" value="Genomic_DNA"/>
</dbReference>
<keyword evidence="7" id="KW-0812">Transmembrane</keyword>
<feature type="transmembrane region" description="Helical" evidence="7">
    <location>
        <begin position="25"/>
        <end position="43"/>
    </location>
</feature>
<evidence type="ECO:0000256" key="6">
    <source>
        <dbReference type="PIRNR" id="PIRNR036417"/>
    </source>
</evidence>
<dbReference type="UniPathway" id="UPA00094"/>
<dbReference type="GO" id="GO:0009922">
    <property type="term" value="F:fatty acid elongase activity"/>
    <property type="evidence" value="ECO:0007669"/>
    <property type="project" value="UniProtKB-EC"/>
</dbReference>
<evidence type="ECO:0000256" key="7">
    <source>
        <dbReference type="SAM" id="Phobius"/>
    </source>
</evidence>
<evidence type="ECO:0000313" key="12">
    <source>
        <dbReference type="Proteomes" id="UP000215914"/>
    </source>
</evidence>
<dbReference type="STRING" id="4232.A0A251TQQ8"/>
<gene>
    <name evidence="11" type="ORF">HannXRQ_Chr09g0238421</name>
    <name evidence="10" type="ORF">HanXRQr2_Chr04g0171821</name>
</gene>
<organism evidence="11 12">
    <name type="scientific">Helianthus annuus</name>
    <name type="common">Common sunflower</name>
    <dbReference type="NCBI Taxonomy" id="4232"/>
    <lineage>
        <taxon>Eukaryota</taxon>
        <taxon>Viridiplantae</taxon>
        <taxon>Streptophyta</taxon>
        <taxon>Embryophyta</taxon>
        <taxon>Tracheophyta</taxon>
        <taxon>Spermatophyta</taxon>
        <taxon>Magnoliopsida</taxon>
        <taxon>eudicotyledons</taxon>
        <taxon>Gunneridae</taxon>
        <taxon>Pentapetalae</taxon>
        <taxon>asterids</taxon>
        <taxon>campanulids</taxon>
        <taxon>Asterales</taxon>
        <taxon>Asteraceae</taxon>
        <taxon>Asteroideae</taxon>
        <taxon>Heliantheae alliance</taxon>
        <taxon>Heliantheae</taxon>
        <taxon>Helianthus</taxon>
    </lineage>
</organism>
<dbReference type="GO" id="GO:0006633">
    <property type="term" value="P:fatty acid biosynthetic process"/>
    <property type="evidence" value="ECO:0007669"/>
    <property type="project" value="UniProtKB-UniPathway"/>
</dbReference>
<evidence type="ECO:0000313" key="11">
    <source>
        <dbReference type="EMBL" id="OTG13465.1"/>
    </source>
</evidence>
<comment type="pathway">
    <text evidence="1 6">Lipid metabolism; fatty acid biosynthesis.</text>
</comment>
<evidence type="ECO:0000256" key="3">
    <source>
        <dbReference type="ARBA" id="ARBA00022679"/>
    </source>
</evidence>
<comment type="catalytic activity">
    <reaction evidence="5">
        <text>a very-long-chain acyl-CoA + malonyl-CoA + H(+) = a very-long-chain 3-oxoacyl-CoA + CO2 + CoA</text>
        <dbReference type="Rhea" id="RHEA:32727"/>
        <dbReference type="ChEBI" id="CHEBI:15378"/>
        <dbReference type="ChEBI" id="CHEBI:16526"/>
        <dbReference type="ChEBI" id="CHEBI:57287"/>
        <dbReference type="ChEBI" id="CHEBI:57384"/>
        <dbReference type="ChEBI" id="CHEBI:90725"/>
        <dbReference type="ChEBI" id="CHEBI:90736"/>
        <dbReference type="EC" id="2.3.1.199"/>
    </reaction>
</comment>
<dbReference type="Proteomes" id="UP000215914">
    <property type="component" value="Chromosome 9"/>
</dbReference>
<dbReference type="SUPFAM" id="SSF53901">
    <property type="entry name" value="Thiolase-like"/>
    <property type="match status" value="2"/>
</dbReference>
<dbReference type="PANTHER" id="PTHR31561">
    <property type="entry name" value="3-KETOACYL-COA SYNTHASE"/>
    <property type="match status" value="1"/>
</dbReference>
<dbReference type="EC" id="2.3.1.-" evidence="6"/>
<keyword evidence="7" id="KW-1133">Transmembrane helix</keyword>
<dbReference type="InterPro" id="IPR013601">
    <property type="entry name" value="FAE1_typ3_polyketide_synth"/>
</dbReference>
<sequence>MFTMKLNFINIPEFLTHPVLNSNTVVMYLALFMCLFLLLFFFMNKKPSCKVYLIDFVCYKPPASQKCSKPSVMKLAKQHGYLTEETEDFTRNLLERCGIGDSTYLAETFFKPSYKPLMKDSRREVEMAIFGSLDMLLGKTGVRADNIGILIVNCCIYNTEPSLSSMIVNRYKFRENIITYNIVGMGCSAGLLATGLAKRLLQVHHNSYALIVSTESITENCYVGKDRSKFLINCLFRVGGATILLSNRSSDQNNSKYELLHAIHDNTSSSDRSYNSIFREEDNAGITGVNINKDLLAAAIDTIKPNLITVGRLILPIQEKLAYQVTYITRKLLPSLNIQQYIPNYSKAVDHFLPHVGGKPVLDDLQKTLGLSDEVMEASRMTLYRYGNTSSSSIWYELAYVEAKGRVKEGDKVWHLSFGSGFKCSSVIWRAMKTIDHGDDNPWTDEIGQFPVTVEFGPFPIDFAPSS</sequence>
<name>A0A251TQQ8_HELAN</name>
<protein>
    <recommendedName>
        <fullName evidence="6">3-ketoacyl-CoA synthase</fullName>
        <ecNumber evidence="6">2.3.1.-</ecNumber>
    </recommendedName>
</protein>
<dbReference type="AlphaFoldDB" id="A0A251TQQ8"/>
<keyword evidence="4 6" id="KW-0012">Acyltransferase</keyword>
<dbReference type="InterPro" id="IPR016039">
    <property type="entry name" value="Thiolase-like"/>
</dbReference>
<dbReference type="Pfam" id="PF08392">
    <property type="entry name" value="FAE1_CUT1_RppA"/>
    <property type="match status" value="1"/>
</dbReference>
<feature type="domain" description="FAE" evidence="8">
    <location>
        <begin position="45"/>
        <end position="332"/>
    </location>
</feature>
<dbReference type="Pfam" id="PF08541">
    <property type="entry name" value="ACP_syn_III_C"/>
    <property type="match status" value="1"/>
</dbReference>
<evidence type="ECO:0000256" key="4">
    <source>
        <dbReference type="ARBA" id="ARBA00023315"/>
    </source>
</evidence>
<dbReference type="PIRSF" id="PIRSF036417">
    <property type="entry name" value="3-ktacl-CoA_syn"/>
    <property type="match status" value="1"/>
</dbReference>
<dbReference type="CDD" id="cd00831">
    <property type="entry name" value="CHS_like"/>
    <property type="match status" value="1"/>
</dbReference>
<reference evidence="10 12" key="1">
    <citation type="journal article" date="2017" name="Nature">
        <title>The sunflower genome provides insights into oil metabolism, flowering and Asterid evolution.</title>
        <authorList>
            <person name="Badouin H."/>
            <person name="Gouzy J."/>
            <person name="Grassa C.J."/>
            <person name="Murat F."/>
            <person name="Staton S.E."/>
            <person name="Cottret L."/>
            <person name="Lelandais-Briere C."/>
            <person name="Owens G.L."/>
            <person name="Carrere S."/>
            <person name="Mayjonade B."/>
            <person name="Legrand L."/>
            <person name="Gill N."/>
            <person name="Kane N.C."/>
            <person name="Bowers J.E."/>
            <person name="Hubner S."/>
            <person name="Bellec A."/>
            <person name="Berard A."/>
            <person name="Berges H."/>
            <person name="Blanchet N."/>
            <person name="Boniface M.C."/>
            <person name="Brunel D."/>
            <person name="Catrice O."/>
            <person name="Chaidir N."/>
            <person name="Claudel C."/>
            <person name="Donnadieu C."/>
            <person name="Faraut T."/>
            <person name="Fievet G."/>
            <person name="Helmstetter N."/>
            <person name="King M."/>
            <person name="Knapp S.J."/>
            <person name="Lai Z."/>
            <person name="Le Paslier M.C."/>
            <person name="Lippi Y."/>
            <person name="Lorenzon L."/>
            <person name="Mandel J.R."/>
            <person name="Marage G."/>
            <person name="Marchand G."/>
            <person name="Marquand E."/>
            <person name="Bret-Mestries E."/>
            <person name="Morien E."/>
            <person name="Nambeesan S."/>
            <person name="Nguyen T."/>
            <person name="Pegot-Espagnet P."/>
            <person name="Pouilly N."/>
            <person name="Raftis F."/>
            <person name="Sallet E."/>
            <person name="Schiex T."/>
            <person name="Thomas J."/>
            <person name="Vandecasteele C."/>
            <person name="Vares D."/>
            <person name="Vear F."/>
            <person name="Vautrin S."/>
            <person name="Crespi M."/>
            <person name="Mangin B."/>
            <person name="Burke J.M."/>
            <person name="Salse J."/>
            <person name="Munos S."/>
            <person name="Vincourt P."/>
            <person name="Rieseberg L.H."/>
            <person name="Langlade N.B."/>
        </authorList>
    </citation>
    <scope>NUCLEOTIDE SEQUENCE [LARGE SCALE GENOMIC DNA]</scope>
    <source>
        <strain evidence="12">cv. SF193</strain>
        <tissue evidence="10">Leaves</tissue>
    </source>
</reference>
<feature type="domain" description="Beta-ketoacyl-[acyl-carrier-protein] synthase III C-terminal" evidence="9">
    <location>
        <begin position="347"/>
        <end position="430"/>
    </location>
</feature>
<keyword evidence="12" id="KW-1185">Reference proteome</keyword>
<comment type="similarity">
    <text evidence="2 6">Belongs to the thiolase-like superfamily. Chalcone/stilbene synthases family.</text>
</comment>
<keyword evidence="7" id="KW-0472">Membrane</keyword>
<feature type="transmembrane region" description="Helical" evidence="7">
    <location>
        <begin position="177"/>
        <end position="197"/>
    </location>
</feature>